<feature type="region of interest" description="Disordered" evidence="1">
    <location>
        <begin position="135"/>
        <end position="170"/>
    </location>
</feature>
<accession>A0A7M2XJJ4</accession>
<evidence type="ECO:0000256" key="1">
    <source>
        <dbReference type="SAM" id="MobiDB-lite"/>
    </source>
</evidence>
<dbReference type="Gene3D" id="3.90.75.20">
    <property type="match status" value="1"/>
</dbReference>
<evidence type="ECO:0000313" key="5">
    <source>
        <dbReference type="Proteomes" id="UP000593818"/>
    </source>
</evidence>
<keyword evidence="4" id="KW-0540">Nuclease</keyword>
<dbReference type="InterPro" id="IPR003615">
    <property type="entry name" value="HNH_nuc"/>
</dbReference>
<feature type="compositionally biased region" description="Basic residues" evidence="1">
    <location>
        <begin position="196"/>
        <end position="208"/>
    </location>
</feature>
<feature type="compositionally biased region" description="Basic and acidic residues" evidence="1">
    <location>
        <begin position="147"/>
        <end position="159"/>
    </location>
</feature>
<dbReference type="InterPro" id="IPR044925">
    <property type="entry name" value="His-Me_finger_sf"/>
</dbReference>
<protein>
    <submittedName>
        <fullName evidence="4">HNH endonuclease</fullName>
    </submittedName>
</protein>
<proteinExistence type="predicted"/>
<keyword evidence="5" id="KW-1185">Reference proteome</keyword>
<feature type="domain" description="HNH nuclease" evidence="3">
    <location>
        <begin position="103"/>
        <end position="147"/>
    </location>
</feature>
<gene>
    <name evidence="4" type="ORF">INP59_14370</name>
</gene>
<organism evidence="4 5">
    <name type="scientific">Rhodococcus pyridinivorans</name>
    <dbReference type="NCBI Taxonomy" id="103816"/>
    <lineage>
        <taxon>Bacteria</taxon>
        <taxon>Bacillati</taxon>
        <taxon>Actinomycetota</taxon>
        <taxon>Actinomycetes</taxon>
        <taxon>Mycobacteriales</taxon>
        <taxon>Nocardiaceae</taxon>
        <taxon>Rhodococcus</taxon>
    </lineage>
</organism>
<dbReference type="AlphaFoldDB" id="A0A7M2XJJ4"/>
<feature type="region of interest" description="Disordered" evidence="1">
    <location>
        <begin position="196"/>
        <end position="224"/>
    </location>
</feature>
<dbReference type="InterPro" id="IPR010902">
    <property type="entry name" value="NUMOD4"/>
</dbReference>
<evidence type="ECO:0000313" key="4">
    <source>
        <dbReference type="EMBL" id="QOV97160.1"/>
    </source>
</evidence>
<evidence type="ECO:0000259" key="2">
    <source>
        <dbReference type="Pfam" id="PF07463"/>
    </source>
</evidence>
<dbReference type="Pfam" id="PF07463">
    <property type="entry name" value="NUMOD4"/>
    <property type="match status" value="1"/>
</dbReference>
<name>A0A7M2XJJ4_9NOCA</name>
<reference evidence="4 5" key="1">
    <citation type="submission" date="2020-10" db="EMBL/GenBank/DDBJ databases">
        <title>Whole genome sequence of oil-degrading bacteria Rhodococcus pyridinivorans strain 5Ap.</title>
        <authorList>
            <person name="Akhremchuk A.E."/>
            <person name="Valentovich L.N."/>
            <person name="Charniauskaya M.I."/>
            <person name="Bukliarevich H.A."/>
            <person name="Titok M.A."/>
        </authorList>
    </citation>
    <scope>NUCLEOTIDE SEQUENCE [LARGE SCALE GENOMIC DNA]</scope>
    <source>
        <strain evidence="4 5">5Ap</strain>
    </source>
</reference>
<dbReference type="Pfam" id="PF13392">
    <property type="entry name" value="HNH_3"/>
    <property type="match status" value="1"/>
</dbReference>
<dbReference type="GO" id="GO:0016788">
    <property type="term" value="F:hydrolase activity, acting on ester bonds"/>
    <property type="evidence" value="ECO:0007669"/>
    <property type="project" value="InterPro"/>
</dbReference>
<feature type="domain" description="NUMOD4" evidence="2">
    <location>
        <begin position="10"/>
        <end position="48"/>
    </location>
</feature>
<dbReference type="GO" id="GO:0004519">
    <property type="term" value="F:endonuclease activity"/>
    <property type="evidence" value="ECO:0007669"/>
    <property type="project" value="UniProtKB-KW"/>
</dbReference>
<sequence>MTEMQTGTHEEWRPVVGFEGRYEVSDLGRVRGVDRIDSLGRPVAGKIKPITYSGPKRNYASVQLATAETAAKLRIRLAREGKSDEDIEAAVQERRKSMRMLNRKVHRLVLEAFTGPCPDGMVGCHNDGDTTNNRLDNLRWDTPGANNRDKRTHGTDHQVQKTHCPRGHEYTPENCYDPTMKVRRCKTCAREKARKQTAPKAPRTHCRKGHEFTPENTRVSGGQRKCRTCELARRRSHRATPSGE</sequence>
<keyword evidence="4" id="KW-0255">Endonuclease</keyword>
<dbReference type="EMBL" id="CP063450">
    <property type="protein sequence ID" value="QOV97160.1"/>
    <property type="molecule type" value="Genomic_DNA"/>
</dbReference>
<dbReference type="SUPFAM" id="SSF54060">
    <property type="entry name" value="His-Me finger endonucleases"/>
    <property type="match status" value="1"/>
</dbReference>
<keyword evidence="4" id="KW-0378">Hydrolase</keyword>
<evidence type="ECO:0000259" key="3">
    <source>
        <dbReference type="Pfam" id="PF13392"/>
    </source>
</evidence>
<dbReference type="Proteomes" id="UP000593818">
    <property type="component" value="Chromosome"/>
</dbReference>